<evidence type="ECO:0000256" key="4">
    <source>
        <dbReference type="ARBA" id="ARBA00022676"/>
    </source>
</evidence>
<reference evidence="12" key="1">
    <citation type="journal article" date="2020" name="Fungal Divers.">
        <title>Resolving the Mortierellaceae phylogeny through synthesis of multi-gene phylogenetics and phylogenomics.</title>
        <authorList>
            <person name="Vandepol N."/>
            <person name="Liber J."/>
            <person name="Desiro A."/>
            <person name="Na H."/>
            <person name="Kennedy M."/>
            <person name="Barry K."/>
            <person name="Grigoriev I.V."/>
            <person name="Miller A.N."/>
            <person name="O'Donnell K."/>
            <person name="Stajich J.E."/>
            <person name="Bonito G."/>
        </authorList>
    </citation>
    <scope>NUCLEOTIDE SEQUENCE</scope>
    <source>
        <strain evidence="12">NRRL 6426</strain>
    </source>
</reference>
<comment type="similarity">
    <text evidence="11">Belongs to the chitin synthase family.</text>
</comment>
<keyword evidence="5 11" id="KW-0808">Transferase</keyword>
<dbReference type="InterPro" id="IPR029044">
    <property type="entry name" value="Nucleotide-diphossugar_trans"/>
</dbReference>
<evidence type="ECO:0000256" key="10">
    <source>
        <dbReference type="ARBA" id="ARBA00024009"/>
    </source>
</evidence>
<dbReference type="CDD" id="cd04190">
    <property type="entry name" value="Chitin_synth_C"/>
    <property type="match status" value="1"/>
</dbReference>
<dbReference type="PANTHER" id="PTHR22914">
    <property type="entry name" value="CHITIN SYNTHASE"/>
    <property type="match status" value="1"/>
</dbReference>
<dbReference type="GO" id="GO:0005886">
    <property type="term" value="C:plasma membrane"/>
    <property type="evidence" value="ECO:0007669"/>
    <property type="project" value="UniProtKB-SubCell"/>
</dbReference>
<dbReference type="Pfam" id="PF01644">
    <property type="entry name" value="Chitin_synth_1"/>
    <property type="match status" value="1"/>
</dbReference>
<dbReference type="GO" id="GO:0030428">
    <property type="term" value="C:cell septum"/>
    <property type="evidence" value="ECO:0007669"/>
    <property type="project" value="TreeGrafter"/>
</dbReference>
<evidence type="ECO:0000256" key="8">
    <source>
        <dbReference type="ARBA" id="ARBA00023136"/>
    </source>
</evidence>
<evidence type="ECO:0000256" key="5">
    <source>
        <dbReference type="ARBA" id="ARBA00022679"/>
    </source>
</evidence>
<sequence>MHGVMKNIRHLTTRDRSRTWGPDAWKKVVVCIVSDGRTKINPKTLNVLAAMGVYQDGVAKNIVNDKPVTAHIYEYTTQITIDPEMGRSGHDKGYVPVQILFCLKEKNAKKLNSHRWFFNAFGQVLKPNVCVLLDVGTRPGSTSIYHLWKAFDLNSNVGGACGEICAMLGTGGRELLSPLVASQNFEYKMSNILDKPLESVFGYISVLPGAFSAYRYRALQNDPSGQGPLEKYFLGEKFHGSDANIFTANMYLAEDRILCFELVAKRNAAWVLQYVKSAYGETDVPGSVAEFISQRRRWLNGSFFASVYALVHQMDIWRSDHSTARKMFFHLEFFYSFVSLFFSWFALANFYLTFYILGNAMVYYPEDNPEGHPAQQSPFGNNDAGFWIFTVSRYIYILLIIAQFIMSMGNRPQGSNWAYKSSMGFFAVLMGYMLFGAGYMTVRGIQEVQANRPDNGQSEASYLFQNDMFRNTVISLASTYGLYFFASFLFLEPWHMFHSFIQYLFMVPSYVNILNVYAFCNIHDISWGTKGDTSVATDLGVAKKTAEGGVEVNVPTDSHDINNAYDEAVSSLSIKTVEVKQGRDAKTKQEDYYREIRTRVLLSWIMSNALLVALVTSSAFGGSGFAKNSQLYLGIVLWSVAGLAFFRFVGSVAYMILRLFNGRVV</sequence>
<comment type="function">
    <text evidence="10 11">Polymerizes chitin, a structural polymer of the cell wall and septum, by transferring the sugar moiety of UDP-GlcNAc to the non-reducing end of the growing chitin polymer.</text>
</comment>
<dbReference type="Proteomes" id="UP000748756">
    <property type="component" value="Unassembled WGS sequence"/>
</dbReference>
<feature type="transmembrane region" description="Helical" evidence="11">
    <location>
        <begin position="417"/>
        <end position="435"/>
    </location>
</feature>
<keyword evidence="9 11" id="KW-0961">Cell wall biogenesis/degradation</keyword>
<organism evidence="12 13">
    <name type="scientific">Linnemannia schmuckeri</name>
    <dbReference type="NCBI Taxonomy" id="64567"/>
    <lineage>
        <taxon>Eukaryota</taxon>
        <taxon>Fungi</taxon>
        <taxon>Fungi incertae sedis</taxon>
        <taxon>Mucoromycota</taxon>
        <taxon>Mortierellomycotina</taxon>
        <taxon>Mortierellomycetes</taxon>
        <taxon>Mortierellales</taxon>
        <taxon>Mortierellaceae</taxon>
        <taxon>Linnemannia</taxon>
    </lineage>
</organism>
<dbReference type="GO" id="GO:0004100">
    <property type="term" value="F:chitin synthase activity"/>
    <property type="evidence" value="ECO:0007669"/>
    <property type="project" value="UniProtKB-UniRule"/>
</dbReference>
<feature type="transmembrane region" description="Helical" evidence="11">
    <location>
        <begin position="632"/>
        <end position="657"/>
    </location>
</feature>
<dbReference type="EMBL" id="JAAAUQ010001373">
    <property type="protein sequence ID" value="KAF9139618.1"/>
    <property type="molecule type" value="Genomic_DNA"/>
</dbReference>
<feature type="transmembrane region" description="Helical" evidence="11">
    <location>
        <begin position="333"/>
        <end position="364"/>
    </location>
</feature>
<keyword evidence="7 11" id="KW-1133">Transmembrane helix</keyword>
<comment type="catalytic activity">
    <reaction evidence="11">
        <text>[(1-&gt;4)-N-acetyl-beta-D-glucosaminyl](n) + UDP-N-acetyl-alpha-D-glucosamine = [(1-&gt;4)-N-acetyl-beta-D-glucosaminyl](n+1) + UDP + H(+)</text>
        <dbReference type="Rhea" id="RHEA:16637"/>
        <dbReference type="Rhea" id="RHEA-COMP:9593"/>
        <dbReference type="Rhea" id="RHEA-COMP:9595"/>
        <dbReference type="ChEBI" id="CHEBI:15378"/>
        <dbReference type="ChEBI" id="CHEBI:17029"/>
        <dbReference type="ChEBI" id="CHEBI:57705"/>
        <dbReference type="ChEBI" id="CHEBI:58223"/>
        <dbReference type="EC" id="2.4.1.16"/>
    </reaction>
</comment>
<evidence type="ECO:0000256" key="9">
    <source>
        <dbReference type="ARBA" id="ARBA00023316"/>
    </source>
</evidence>
<dbReference type="SUPFAM" id="SSF53448">
    <property type="entry name" value="Nucleotide-diphospho-sugar transferases"/>
    <property type="match status" value="1"/>
</dbReference>
<keyword evidence="3 11" id="KW-1003">Cell membrane</keyword>
<dbReference type="InterPro" id="IPR004835">
    <property type="entry name" value="Chitin_synth"/>
</dbReference>
<accession>A0A9P5RP59</accession>
<protein>
    <recommendedName>
        <fullName evidence="2 11">Chitin synthase</fullName>
        <ecNumber evidence="2 11">2.4.1.16</ecNumber>
    </recommendedName>
</protein>
<gene>
    <name evidence="12" type="primary">CHS1_1</name>
    <name evidence="12" type="ORF">BG015_001957</name>
</gene>
<feature type="transmembrane region" description="Helical" evidence="11">
    <location>
        <begin position="384"/>
        <end position="405"/>
    </location>
</feature>
<evidence type="ECO:0000256" key="7">
    <source>
        <dbReference type="ARBA" id="ARBA00022989"/>
    </source>
</evidence>
<keyword evidence="8 11" id="KW-0472">Membrane</keyword>
<keyword evidence="13" id="KW-1185">Reference proteome</keyword>
<proteinExistence type="inferred from homology"/>
<evidence type="ECO:0000256" key="1">
    <source>
        <dbReference type="ARBA" id="ARBA00004651"/>
    </source>
</evidence>
<evidence type="ECO:0000256" key="3">
    <source>
        <dbReference type="ARBA" id="ARBA00022475"/>
    </source>
</evidence>
<keyword evidence="4 11" id="KW-0328">Glycosyltransferase</keyword>
<dbReference type="AlphaFoldDB" id="A0A9P5RP59"/>
<evidence type="ECO:0000256" key="11">
    <source>
        <dbReference type="RuleBase" id="RU366040"/>
    </source>
</evidence>
<evidence type="ECO:0000256" key="6">
    <source>
        <dbReference type="ARBA" id="ARBA00022692"/>
    </source>
</evidence>
<dbReference type="GO" id="GO:0071555">
    <property type="term" value="P:cell wall organization"/>
    <property type="evidence" value="ECO:0007669"/>
    <property type="project" value="UniProtKB-KW"/>
</dbReference>
<evidence type="ECO:0000313" key="13">
    <source>
        <dbReference type="Proteomes" id="UP000748756"/>
    </source>
</evidence>
<name>A0A9P5RP59_9FUNG</name>
<dbReference type="PANTHER" id="PTHR22914:SF9">
    <property type="entry name" value="CHITIN SYNTHASE 1"/>
    <property type="match status" value="1"/>
</dbReference>
<dbReference type="GO" id="GO:0006031">
    <property type="term" value="P:chitin biosynthetic process"/>
    <property type="evidence" value="ECO:0007669"/>
    <property type="project" value="UniProtKB-UniRule"/>
</dbReference>
<comment type="caution">
    <text evidence="12">The sequence shown here is derived from an EMBL/GenBank/DDBJ whole genome shotgun (WGS) entry which is preliminary data.</text>
</comment>
<evidence type="ECO:0000256" key="2">
    <source>
        <dbReference type="ARBA" id="ARBA00012543"/>
    </source>
</evidence>
<dbReference type="EC" id="2.4.1.16" evidence="2 11"/>
<dbReference type="OrthoDB" id="26569at2759"/>
<feature type="transmembrane region" description="Helical" evidence="11">
    <location>
        <begin position="472"/>
        <end position="491"/>
    </location>
</feature>
<keyword evidence="6 11" id="KW-0812">Transmembrane</keyword>
<comment type="subcellular location">
    <subcellularLocation>
        <location evidence="1 11">Cell membrane</location>
        <topology evidence="1 11">Multi-pass membrane protein</topology>
    </subcellularLocation>
</comment>
<evidence type="ECO:0000313" key="12">
    <source>
        <dbReference type="EMBL" id="KAF9139618.1"/>
    </source>
</evidence>
<feature type="transmembrane region" description="Helical" evidence="11">
    <location>
        <begin position="600"/>
        <end position="620"/>
    </location>
</feature>